<sequence>MSHFSKLPNKIRKWQFLDQKPPNFSSFGHNFQTFWECNSSHLGLLFSSFWAPYVPQSINNKHLPIWSLLLELGLAP</sequence>
<dbReference type="InParanoid" id="M1B801"/>
<keyword evidence="2" id="KW-1185">Reference proteome</keyword>
<dbReference type="Gramene" id="PGSC0003DMT400039252">
    <property type="protein sequence ID" value="PGSC0003DMT400039252"/>
    <property type="gene ID" value="PGSC0003DMG400015176"/>
</dbReference>
<organism evidence="1 2">
    <name type="scientific">Solanum tuberosum</name>
    <name type="common">Potato</name>
    <dbReference type="NCBI Taxonomy" id="4113"/>
    <lineage>
        <taxon>Eukaryota</taxon>
        <taxon>Viridiplantae</taxon>
        <taxon>Streptophyta</taxon>
        <taxon>Embryophyta</taxon>
        <taxon>Tracheophyta</taxon>
        <taxon>Spermatophyta</taxon>
        <taxon>Magnoliopsida</taxon>
        <taxon>eudicotyledons</taxon>
        <taxon>Gunneridae</taxon>
        <taxon>Pentapetalae</taxon>
        <taxon>asterids</taxon>
        <taxon>lamiids</taxon>
        <taxon>Solanales</taxon>
        <taxon>Solanaceae</taxon>
        <taxon>Solanoideae</taxon>
        <taxon>Solaneae</taxon>
        <taxon>Solanum</taxon>
    </lineage>
</organism>
<dbReference type="Proteomes" id="UP000011115">
    <property type="component" value="Unassembled WGS sequence"/>
</dbReference>
<proteinExistence type="predicted"/>
<dbReference type="HOGENOM" id="CLU_2659333_0_0_1"/>
<dbReference type="EnsemblPlants" id="PGSC0003DMT400039252">
    <property type="protein sequence ID" value="PGSC0003DMT400039252"/>
    <property type="gene ID" value="PGSC0003DMG400015176"/>
</dbReference>
<protein>
    <submittedName>
        <fullName evidence="1">Uncharacterized protein</fullName>
    </submittedName>
</protein>
<dbReference type="AlphaFoldDB" id="M1B801"/>
<reference evidence="2" key="1">
    <citation type="journal article" date="2011" name="Nature">
        <title>Genome sequence and analysis of the tuber crop potato.</title>
        <authorList>
            <consortium name="The Potato Genome Sequencing Consortium"/>
        </authorList>
    </citation>
    <scope>NUCLEOTIDE SEQUENCE [LARGE SCALE GENOMIC DNA]</scope>
    <source>
        <strain evidence="2">cv. DM1-3 516 R44</strain>
    </source>
</reference>
<evidence type="ECO:0000313" key="2">
    <source>
        <dbReference type="Proteomes" id="UP000011115"/>
    </source>
</evidence>
<name>M1B801_SOLTU</name>
<reference evidence="1" key="2">
    <citation type="submission" date="2015-06" db="UniProtKB">
        <authorList>
            <consortium name="EnsemblPlants"/>
        </authorList>
    </citation>
    <scope>IDENTIFICATION</scope>
    <source>
        <strain evidence="1">DM1-3 516 R44</strain>
    </source>
</reference>
<accession>M1B801</accession>
<dbReference type="PaxDb" id="4113-PGSC0003DMT400039252"/>
<evidence type="ECO:0000313" key="1">
    <source>
        <dbReference type="EnsemblPlants" id="PGSC0003DMT400039252"/>
    </source>
</evidence>